<keyword evidence="3" id="KW-1185">Reference proteome</keyword>
<proteinExistence type="predicted"/>
<accession>A0ABX6GP02</accession>
<sequence length="48" mass="5363">MAYENGVTMDFSRQGKPANNALIESFNGSFRDECLNVHRLLSLERCAG</sequence>
<dbReference type="SUPFAM" id="SSF53098">
    <property type="entry name" value="Ribonuclease H-like"/>
    <property type="match status" value="1"/>
</dbReference>
<dbReference type="EMBL" id="CP041764">
    <property type="protein sequence ID" value="QHA88019.1"/>
    <property type="molecule type" value="Genomic_DNA"/>
</dbReference>
<dbReference type="PANTHER" id="PTHR47515:SF1">
    <property type="entry name" value="BLR2054 PROTEIN"/>
    <property type="match status" value="1"/>
</dbReference>
<protein>
    <submittedName>
        <fullName evidence="2">Transposase</fullName>
    </submittedName>
</protein>
<name>A0ABX6GP02_9GAMM</name>
<dbReference type="Pfam" id="PF13683">
    <property type="entry name" value="rve_3"/>
    <property type="match status" value="1"/>
</dbReference>
<dbReference type="InterPro" id="IPR012337">
    <property type="entry name" value="RNaseH-like_sf"/>
</dbReference>
<evidence type="ECO:0000259" key="1">
    <source>
        <dbReference type="Pfam" id="PF13683"/>
    </source>
</evidence>
<reference evidence="2 3" key="1">
    <citation type="submission" date="2019-07" db="EMBL/GenBank/DDBJ databases">
        <title>Serratia dokdonensis sp. nov., an elicitor of systemic resistance in Nicotiana Tabacum.</title>
        <authorList>
            <person name="Son J.-S."/>
            <person name="Hwang Y.-J."/>
            <person name="Lee S.-Y."/>
            <person name="Ghim S.-Y."/>
        </authorList>
    </citation>
    <scope>NUCLEOTIDE SEQUENCE [LARGE SCALE GENOMIC DNA]</scope>
    <source>
        <strain evidence="2 3">KUDC3025</strain>
    </source>
</reference>
<evidence type="ECO:0000313" key="2">
    <source>
        <dbReference type="EMBL" id="QHA88019.1"/>
    </source>
</evidence>
<dbReference type="PANTHER" id="PTHR47515">
    <property type="entry name" value="LOW CALCIUM RESPONSE LOCUS PROTEIN T"/>
    <property type="match status" value="1"/>
</dbReference>
<dbReference type="Proteomes" id="UP000430368">
    <property type="component" value="Chromosome"/>
</dbReference>
<evidence type="ECO:0000313" key="3">
    <source>
        <dbReference type="Proteomes" id="UP000430368"/>
    </source>
</evidence>
<gene>
    <name evidence="2" type="ORF">FO014_14240</name>
</gene>
<organism evidence="2 3">
    <name type="scientific">Serratia rhizosphaerae</name>
    <dbReference type="NCBI Taxonomy" id="2597702"/>
    <lineage>
        <taxon>Bacteria</taxon>
        <taxon>Pseudomonadati</taxon>
        <taxon>Pseudomonadota</taxon>
        <taxon>Gammaproteobacteria</taxon>
        <taxon>Enterobacterales</taxon>
        <taxon>Yersiniaceae</taxon>
        <taxon>Serratia</taxon>
    </lineage>
</organism>
<dbReference type="InterPro" id="IPR001584">
    <property type="entry name" value="Integrase_cat-core"/>
</dbReference>
<feature type="domain" description="Integrase catalytic" evidence="1">
    <location>
        <begin position="5"/>
        <end position="44"/>
    </location>
</feature>